<dbReference type="OrthoDB" id="9803647at2"/>
<evidence type="ECO:0000256" key="3">
    <source>
        <dbReference type="ARBA" id="ARBA00023002"/>
    </source>
</evidence>
<dbReference type="EMBL" id="CYYC01000006">
    <property type="protein sequence ID" value="CUM86334.1"/>
    <property type="molecule type" value="Genomic_DNA"/>
</dbReference>
<evidence type="ECO:0000313" key="10">
    <source>
        <dbReference type="Proteomes" id="UP000095390"/>
    </source>
</evidence>
<evidence type="ECO:0000313" key="6">
    <source>
        <dbReference type="EMBL" id="CUO74446.1"/>
    </source>
</evidence>
<evidence type="ECO:0000313" key="11">
    <source>
        <dbReference type="Proteomes" id="UP000095679"/>
    </source>
</evidence>
<dbReference type="InterPro" id="IPR051312">
    <property type="entry name" value="Diverse_Substr_Oxidored"/>
</dbReference>
<evidence type="ECO:0000313" key="14">
    <source>
        <dbReference type="Proteomes" id="UP000286561"/>
    </source>
</evidence>
<dbReference type="EMBL" id="QRQO01000035">
    <property type="protein sequence ID" value="RHN11664.1"/>
    <property type="molecule type" value="Genomic_DNA"/>
</dbReference>
<keyword evidence="2" id="KW-0274">FAD</keyword>
<evidence type="ECO:0000313" key="9">
    <source>
        <dbReference type="EMBL" id="RHN11664.1"/>
    </source>
</evidence>
<dbReference type="RefSeq" id="WP_022170616.1">
    <property type="nucleotide sequence ID" value="NZ_BLYK01000109.1"/>
</dbReference>
<proteinExistence type="predicted"/>
<dbReference type="SUPFAM" id="SSF55447">
    <property type="entry name" value="CO dehydrogenase flavoprotein C-terminal domain-like"/>
    <property type="match status" value="1"/>
</dbReference>
<evidence type="ECO:0000256" key="2">
    <source>
        <dbReference type="ARBA" id="ARBA00022827"/>
    </source>
</evidence>
<evidence type="ECO:0000313" key="8">
    <source>
        <dbReference type="EMBL" id="RHK32732.1"/>
    </source>
</evidence>
<dbReference type="EMBL" id="QSEP01000049">
    <property type="protein sequence ID" value="RGZ82427.1"/>
    <property type="molecule type" value="Genomic_DNA"/>
</dbReference>
<name>A0A173S771_9FIRM</name>
<dbReference type="EMBL" id="QRNJ01000104">
    <property type="protein sequence ID" value="RHK32732.1"/>
    <property type="molecule type" value="Genomic_DNA"/>
</dbReference>
<dbReference type="Proteomes" id="UP000283700">
    <property type="component" value="Unassembled WGS sequence"/>
</dbReference>
<dbReference type="InterPro" id="IPR036318">
    <property type="entry name" value="FAD-bd_PCMH-like_sf"/>
</dbReference>
<sequence length="261" mass="29414">MHTIRNYIMAESLEQAWELNQKGRNNIIIGGNLWLKMGRRNIINAIDLSSLGLDKIEEDEGGFRIGCMATLHDIETHEGLNKEFQNLFKEAVRHIVGVQFRNCATIGGSIFPKLGFSDVLTAFLACDTQVILYKKGEVPLREFIYIPTDNDILTHLYVKKDGRTTAYESFRMTETDFPTITCAVAKTQDGFETVLGARPKHAEVVVDEVVADAFSSEEVADYAKRVIGKLQYGSNIRGSEQYRKQLSKVLIGRCISRLTEE</sequence>
<evidence type="ECO:0000313" key="12">
    <source>
        <dbReference type="Proteomes" id="UP000283497"/>
    </source>
</evidence>
<dbReference type="Proteomes" id="UP000283497">
    <property type="component" value="Unassembled WGS sequence"/>
</dbReference>
<feature type="domain" description="FAD-binding PCMH-type" evidence="4">
    <location>
        <begin position="1"/>
        <end position="163"/>
    </location>
</feature>
<evidence type="ECO:0000313" key="5">
    <source>
        <dbReference type="EMBL" id="CUM86334.1"/>
    </source>
</evidence>
<evidence type="ECO:0000313" key="7">
    <source>
        <dbReference type="EMBL" id="RGZ82427.1"/>
    </source>
</evidence>
<keyword evidence="3" id="KW-0560">Oxidoreductase</keyword>
<dbReference type="PANTHER" id="PTHR42659:SF2">
    <property type="entry name" value="XANTHINE DEHYDROGENASE SUBUNIT C-RELATED"/>
    <property type="match status" value="1"/>
</dbReference>
<dbReference type="Gene3D" id="3.30.465.10">
    <property type="match status" value="1"/>
</dbReference>
<dbReference type="Proteomes" id="UP000095390">
    <property type="component" value="Unassembled WGS sequence"/>
</dbReference>
<dbReference type="InterPro" id="IPR002346">
    <property type="entry name" value="Mopterin_DH_FAD-bd"/>
</dbReference>
<keyword evidence="1" id="KW-0285">Flavoprotein</keyword>
<dbReference type="InterPro" id="IPR016169">
    <property type="entry name" value="FAD-bd_PCMH_sub2"/>
</dbReference>
<accession>A0A173S771</accession>
<dbReference type="Proteomes" id="UP000286561">
    <property type="component" value="Unassembled WGS sequence"/>
</dbReference>
<gene>
    <name evidence="8" type="ORF">DW068_16335</name>
    <name evidence="7" type="ORF">DW972_08740</name>
    <name evidence="9" type="ORF">DWZ29_11545</name>
    <name evidence="6" type="ORF">ERS852450_02327</name>
    <name evidence="5" type="ORF">ERS852578_00729</name>
</gene>
<dbReference type="SUPFAM" id="SSF56176">
    <property type="entry name" value="FAD-binding/transporter-associated domain-like"/>
    <property type="match status" value="1"/>
</dbReference>
<evidence type="ECO:0000256" key="1">
    <source>
        <dbReference type="ARBA" id="ARBA00022630"/>
    </source>
</evidence>
<reference evidence="10 11" key="1">
    <citation type="submission" date="2015-09" db="EMBL/GenBank/DDBJ databases">
        <authorList>
            <consortium name="Pathogen Informatics"/>
        </authorList>
    </citation>
    <scope>NUCLEOTIDE SEQUENCE [LARGE SCALE GENOMIC DNA]</scope>
    <source>
        <strain evidence="6 11">2789STDY5834835</strain>
        <strain evidence="5 10">2789STDY5834966</strain>
    </source>
</reference>
<dbReference type="PANTHER" id="PTHR42659">
    <property type="entry name" value="XANTHINE DEHYDROGENASE SUBUNIT C-RELATED"/>
    <property type="match status" value="1"/>
</dbReference>
<evidence type="ECO:0000259" key="4">
    <source>
        <dbReference type="PROSITE" id="PS51387"/>
    </source>
</evidence>
<protein>
    <submittedName>
        <fullName evidence="7">Molybdopterin dehydrogenase</fullName>
    </submittedName>
    <submittedName>
        <fullName evidence="5">Putative oxidoreductase</fullName>
    </submittedName>
</protein>
<dbReference type="GO" id="GO:0071949">
    <property type="term" value="F:FAD binding"/>
    <property type="evidence" value="ECO:0007669"/>
    <property type="project" value="InterPro"/>
</dbReference>
<dbReference type="EMBL" id="CYZL01000023">
    <property type="protein sequence ID" value="CUO74446.1"/>
    <property type="molecule type" value="Genomic_DNA"/>
</dbReference>
<organism evidence="5 10">
    <name type="scientific">Anaerobutyricum hallii</name>
    <dbReference type="NCBI Taxonomy" id="39488"/>
    <lineage>
        <taxon>Bacteria</taxon>
        <taxon>Bacillati</taxon>
        <taxon>Bacillota</taxon>
        <taxon>Clostridia</taxon>
        <taxon>Lachnospirales</taxon>
        <taxon>Lachnospiraceae</taxon>
        <taxon>Anaerobutyricum</taxon>
    </lineage>
</organism>
<dbReference type="AlphaFoldDB" id="A0A173S771"/>
<dbReference type="Gene3D" id="3.30.390.50">
    <property type="entry name" value="CO dehydrogenase flavoprotein, C-terminal domain"/>
    <property type="match status" value="1"/>
</dbReference>
<dbReference type="SMART" id="SM01092">
    <property type="entry name" value="CO_deh_flav_C"/>
    <property type="match status" value="1"/>
</dbReference>
<dbReference type="InterPro" id="IPR005107">
    <property type="entry name" value="CO_DH_flav_C"/>
</dbReference>
<evidence type="ECO:0000313" key="13">
    <source>
        <dbReference type="Proteomes" id="UP000283700"/>
    </source>
</evidence>
<reference evidence="12 13" key="2">
    <citation type="submission" date="2018-08" db="EMBL/GenBank/DDBJ databases">
        <title>A genome reference for cultivated species of the human gut microbiota.</title>
        <authorList>
            <person name="Zou Y."/>
            <person name="Xue W."/>
            <person name="Luo G."/>
        </authorList>
    </citation>
    <scope>NUCLEOTIDE SEQUENCE [LARGE SCALE GENOMIC DNA]</scope>
    <source>
        <strain evidence="9 13">AF31-17AC</strain>
        <strain evidence="8 12">AF45-14BH</strain>
        <strain evidence="7 14">AM48-23BH</strain>
    </source>
</reference>
<dbReference type="Proteomes" id="UP000095679">
    <property type="component" value="Unassembled WGS sequence"/>
</dbReference>
<dbReference type="Pfam" id="PF00941">
    <property type="entry name" value="FAD_binding_5"/>
    <property type="match status" value="1"/>
</dbReference>
<dbReference type="InterPro" id="IPR016166">
    <property type="entry name" value="FAD-bd_PCMH"/>
</dbReference>
<dbReference type="InterPro" id="IPR036683">
    <property type="entry name" value="CO_DH_flav_C_dom_sf"/>
</dbReference>
<dbReference type="GO" id="GO:0016491">
    <property type="term" value="F:oxidoreductase activity"/>
    <property type="evidence" value="ECO:0007669"/>
    <property type="project" value="UniProtKB-KW"/>
</dbReference>
<dbReference type="PROSITE" id="PS51387">
    <property type="entry name" value="FAD_PCMH"/>
    <property type="match status" value="1"/>
</dbReference>